<feature type="domain" description="N-acetyltransferase" evidence="3">
    <location>
        <begin position="13"/>
        <end position="159"/>
    </location>
</feature>
<evidence type="ECO:0000313" key="4">
    <source>
        <dbReference type="EMBL" id="KAG6378151.1"/>
    </source>
</evidence>
<dbReference type="EMBL" id="JAGFBS010000007">
    <property type="protein sequence ID" value="KAG6378151.1"/>
    <property type="molecule type" value="Genomic_DNA"/>
</dbReference>
<evidence type="ECO:0000259" key="3">
    <source>
        <dbReference type="PROSITE" id="PS51186"/>
    </source>
</evidence>
<dbReference type="SUPFAM" id="SSF55729">
    <property type="entry name" value="Acyl-CoA N-acyltransferases (Nat)"/>
    <property type="match status" value="1"/>
</dbReference>
<gene>
    <name evidence="4" type="ORF">JVT61DRAFT_13840</name>
</gene>
<dbReference type="AlphaFoldDB" id="A0A8I3AAP2"/>
<dbReference type="Proteomes" id="UP000683000">
    <property type="component" value="Unassembled WGS sequence"/>
</dbReference>
<organism evidence="4 5">
    <name type="scientific">Boletus reticuloceps</name>
    <dbReference type="NCBI Taxonomy" id="495285"/>
    <lineage>
        <taxon>Eukaryota</taxon>
        <taxon>Fungi</taxon>
        <taxon>Dikarya</taxon>
        <taxon>Basidiomycota</taxon>
        <taxon>Agaricomycotina</taxon>
        <taxon>Agaricomycetes</taxon>
        <taxon>Agaricomycetidae</taxon>
        <taxon>Boletales</taxon>
        <taxon>Boletineae</taxon>
        <taxon>Boletaceae</taxon>
        <taxon>Boletoideae</taxon>
        <taxon>Boletus</taxon>
    </lineage>
</organism>
<protein>
    <submittedName>
        <fullName evidence="4">N-acetyltransferase NAT13</fullName>
    </submittedName>
</protein>
<proteinExistence type="predicted"/>
<dbReference type="Pfam" id="PF00583">
    <property type="entry name" value="Acetyltransf_1"/>
    <property type="match status" value="1"/>
</dbReference>
<accession>A0A8I3AAP2</accession>
<name>A0A8I3AAP2_9AGAM</name>
<dbReference type="PANTHER" id="PTHR42919">
    <property type="entry name" value="N-ALPHA-ACETYLTRANSFERASE"/>
    <property type="match status" value="1"/>
</dbReference>
<dbReference type="OrthoDB" id="47374at2759"/>
<dbReference type="GO" id="GO:0007064">
    <property type="term" value="P:mitotic sister chromatid cohesion"/>
    <property type="evidence" value="ECO:0007669"/>
    <property type="project" value="TreeGrafter"/>
</dbReference>
<dbReference type="PANTHER" id="PTHR42919:SF8">
    <property type="entry name" value="N-ALPHA-ACETYLTRANSFERASE 50"/>
    <property type="match status" value="1"/>
</dbReference>
<dbReference type="Gene3D" id="3.40.630.30">
    <property type="match status" value="1"/>
</dbReference>
<dbReference type="InterPro" id="IPR000182">
    <property type="entry name" value="GNAT_dom"/>
</dbReference>
<dbReference type="GO" id="GO:0016747">
    <property type="term" value="F:acyltransferase activity, transferring groups other than amino-acyl groups"/>
    <property type="evidence" value="ECO:0007669"/>
    <property type="project" value="InterPro"/>
</dbReference>
<dbReference type="CDD" id="cd04301">
    <property type="entry name" value="NAT_SF"/>
    <property type="match status" value="1"/>
</dbReference>
<keyword evidence="2" id="KW-0012">Acyltransferase</keyword>
<reference evidence="4" key="1">
    <citation type="submission" date="2021-03" db="EMBL/GenBank/DDBJ databases">
        <title>Evolutionary innovations through gain and loss of genes in the ectomycorrhizal Boletales.</title>
        <authorList>
            <person name="Wu G."/>
            <person name="Miyauchi S."/>
            <person name="Morin E."/>
            <person name="Yang Z.-L."/>
            <person name="Xu J."/>
            <person name="Martin F.M."/>
        </authorList>
    </citation>
    <scope>NUCLEOTIDE SEQUENCE</scope>
    <source>
        <strain evidence="4">BR01</strain>
    </source>
</reference>
<keyword evidence="5" id="KW-1185">Reference proteome</keyword>
<evidence type="ECO:0000256" key="2">
    <source>
        <dbReference type="ARBA" id="ARBA00023315"/>
    </source>
</evidence>
<evidence type="ECO:0000313" key="5">
    <source>
        <dbReference type="Proteomes" id="UP000683000"/>
    </source>
</evidence>
<dbReference type="PROSITE" id="PS51186">
    <property type="entry name" value="GNAT"/>
    <property type="match status" value="1"/>
</dbReference>
<comment type="caution">
    <text evidence="4">The sequence shown here is derived from an EMBL/GenBank/DDBJ whole genome shotgun (WGS) entry which is preliminary data.</text>
</comment>
<keyword evidence="1 4" id="KW-0808">Transferase</keyword>
<sequence>MASSVSPALPGRVSFASLTHQNIGTVRKLNSVLFPVKYSDKYYQDILQTEVEPFFYYNDVPIGNICCRLENKELYLTTLGVLAPYRSRKLGSQALQRIIEAASLHNKPQIKRISLHVQVSNGDAKRFYESHGFSEAGIHKNYYKKITPQDAWILEKIIEHGPEQ</sequence>
<dbReference type="InterPro" id="IPR051556">
    <property type="entry name" value="N-term/lysine_N-AcTrnsfr"/>
</dbReference>
<dbReference type="InterPro" id="IPR016181">
    <property type="entry name" value="Acyl_CoA_acyltransferase"/>
</dbReference>
<evidence type="ECO:0000256" key="1">
    <source>
        <dbReference type="ARBA" id="ARBA00022679"/>
    </source>
</evidence>
<dbReference type="GO" id="GO:0031415">
    <property type="term" value="C:NatA complex"/>
    <property type="evidence" value="ECO:0007669"/>
    <property type="project" value="TreeGrafter"/>
</dbReference>